<evidence type="ECO:0000313" key="4">
    <source>
        <dbReference type="Proteomes" id="UP001148838"/>
    </source>
</evidence>
<dbReference type="Pfam" id="PF20700">
    <property type="entry name" value="Mutator"/>
    <property type="match status" value="1"/>
</dbReference>
<protein>
    <recommendedName>
        <fullName evidence="2">Mutator-like transposase domain-containing protein</fullName>
    </recommendedName>
</protein>
<keyword evidence="4" id="KW-1185">Reference proteome</keyword>
<gene>
    <name evidence="3" type="ORF">ANN_22233</name>
</gene>
<dbReference type="InterPro" id="IPR049012">
    <property type="entry name" value="Mutator_transp_dom"/>
</dbReference>
<name>A0ABQ8S845_PERAM</name>
<dbReference type="Proteomes" id="UP001148838">
    <property type="component" value="Unassembled WGS sequence"/>
</dbReference>
<reference evidence="3 4" key="1">
    <citation type="journal article" date="2022" name="Allergy">
        <title>Genome assembly and annotation of Periplaneta americana reveal a comprehensive cockroach allergen profile.</title>
        <authorList>
            <person name="Wang L."/>
            <person name="Xiong Q."/>
            <person name="Saelim N."/>
            <person name="Wang L."/>
            <person name="Nong W."/>
            <person name="Wan A.T."/>
            <person name="Shi M."/>
            <person name="Liu X."/>
            <person name="Cao Q."/>
            <person name="Hui J.H.L."/>
            <person name="Sookrung N."/>
            <person name="Leung T.F."/>
            <person name="Tungtrongchitr A."/>
            <person name="Tsui S.K.W."/>
        </authorList>
    </citation>
    <scope>NUCLEOTIDE SEQUENCE [LARGE SCALE GENOMIC DNA]</scope>
    <source>
        <strain evidence="3">PWHHKU_190912</strain>
    </source>
</reference>
<sequence length="116" mass="12938">MHSLKTKQLSKPKHEECMKNYEGTSGSMEVASAMSIFHRSEKERSVRYSQFLGDGDSKAYKTLSDSMAYENVPITKLESVGDVQKRMGIRLKQIETAIGKNCLIVRLSGVGSPMPH</sequence>
<evidence type="ECO:0000259" key="2">
    <source>
        <dbReference type="Pfam" id="PF20700"/>
    </source>
</evidence>
<accession>A0ABQ8S845</accession>
<organism evidence="3 4">
    <name type="scientific">Periplaneta americana</name>
    <name type="common">American cockroach</name>
    <name type="synonym">Blatta americana</name>
    <dbReference type="NCBI Taxonomy" id="6978"/>
    <lineage>
        <taxon>Eukaryota</taxon>
        <taxon>Metazoa</taxon>
        <taxon>Ecdysozoa</taxon>
        <taxon>Arthropoda</taxon>
        <taxon>Hexapoda</taxon>
        <taxon>Insecta</taxon>
        <taxon>Pterygota</taxon>
        <taxon>Neoptera</taxon>
        <taxon>Polyneoptera</taxon>
        <taxon>Dictyoptera</taxon>
        <taxon>Blattodea</taxon>
        <taxon>Blattoidea</taxon>
        <taxon>Blattidae</taxon>
        <taxon>Blattinae</taxon>
        <taxon>Periplaneta</taxon>
    </lineage>
</organism>
<feature type="compositionally biased region" description="Basic residues" evidence="1">
    <location>
        <begin position="1"/>
        <end position="11"/>
    </location>
</feature>
<dbReference type="EMBL" id="JAJSOF020000033">
    <property type="protein sequence ID" value="KAJ4430025.1"/>
    <property type="molecule type" value="Genomic_DNA"/>
</dbReference>
<evidence type="ECO:0000313" key="3">
    <source>
        <dbReference type="EMBL" id="KAJ4430025.1"/>
    </source>
</evidence>
<feature type="domain" description="Mutator-like transposase" evidence="2">
    <location>
        <begin position="7"/>
        <end position="94"/>
    </location>
</feature>
<evidence type="ECO:0000256" key="1">
    <source>
        <dbReference type="SAM" id="MobiDB-lite"/>
    </source>
</evidence>
<feature type="region of interest" description="Disordered" evidence="1">
    <location>
        <begin position="1"/>
        <end position="21"/>
    </location>
</feature>
<comment type="caution">
    <text evidence="3">The sequence shown here is derived from an EMBL/GenBank/DDBJ whole genome shotgun (WGS) entry which is preliminary data.</text>
</comment>
<proteinExistence type="predicted"/>